<evidence type="ECO:0000313" key="5">
    <source>
        <dbReference type="Proteomes" id="UP000750711"/>
    </source>
</evidence>
<dbReference type="AlphaFoldDB" id="A0A9P8L947"/>
<proteinExistence type="predicted"/>
<dbReference type="InterPro" id="IPR042099">
    <property type="entry name" value="ANL_N_sf"/>
</dbReference>
<sequence length="170" mass="19300">MQGIQVITFEHLGLQNIQQINEDSRDSFMATASFDSRVIDGQLIQKILHQFEHIMQQLCLEDSSQKMSEIETISTADKSEIWSWNSSVPAKVNAFVHRLIEDPVRSHPESPAICSWDGNLTFRELDALSSRLTHHHLAGLGVGLEVMVPLCFEKSMWTIVPMLAFCMNFI</sequence>
<gene>
    <name evidence="4" type="ORF">GP486_005501</name>
</gene>
<comment type="caution">
    <text evidence="4">The sequence shown here is derived from an EMBL/GenBank/DDBJ whole genome shotgun (WGS) entry which is preliminary data.</text>
</comment>
<protein>
    <submittedName>
        <fullName evidence="4">Uncharacterized protein</fullName>
    </submittedName>
</protein>
<keyword evidence="2" id="KW-0597">Phosphoprotein</keyword>
<keyword evidence="1" id="KW-0596">Phosphopantetheine</keyword>
<accession>A0A9P8L947</accession>
<organism evidence="4 5">
    <name type="scientific">Trichoglossum hirsutum</name>
    <dbReference type="NCBI Taxonomy" id="265104"/>
    <lineage>
        <taxon>Eukaryota</taxon>
        <taxon>Fungi</taxon>
        <taxon>Dikarya</taxon>
        <taxon>Ascomycota</taxon>
        <taxon>Pezizomycotina</taxon>
        <taxon>Geoglossomycetes</taxon>
        <taxon>Geoglossales</taxon>
        <taxon>Geoglossaceae</taxon>
        <taxon>Trichoglossum</taxon>
    </lineage>
</organism>
<keyword evidence="5" id="KW-1185">Reference proteome</keyword>
<dbReference type="GO" id="GO:0016874">
    <property type="term" value="F:ligase activity"/>
    <property type="evidence" value="ECO:0007669"/>
    <property type="project" value="UniProtKB-KW"/>
</dbReference>
<reference evidence="4" key="1">
    <citation type="submission" date="2021-03" db="EMBL/GenBank/DDBJ databases">
        <title>Comparative genomics and phylogenomic investigation of the class Geoglossomycetes provide insights into ecological specialization and systematics.</title>
        <authorList>
            <person name="Melie T."/>
            <person name="Pirro S."/>
            <person name="Miller A.N."/>
            <person name="Quandt A."/>
        </authorList>
    </citation>
    <scope>NUCLEOTIDE SEQUENCE</scope>
    <source>
        <strain evidence="4">CAQ_001_2017</strain>
    </source>
</reference>
<dbReference type="Proteomes" id="UP000750711">
    <property type="component" value="Unassembled WGS sequence"/>
</dbReference>
<evidence type="ECO:0000256" key="3">
    <source>
        <dbReference type="ARBA" id="ARBA00022598"/>
    </source>
</evidence>
<dbReference type="GO" id="GO:0005737">
    <property type="term" value="C:cytoplasm"/>
    <property type="evidence" value="ECO:0007669"/>
    <property type="project" value="TreeGrafter"/>
</dbReference>
<dbReference type="GO" id="GO:0031177">
    <property type="term" value="F:phosphopantetheine binding"/>
    <property type="evidence" value="ECO:0007669"/>
    <property type="project" value="TreeGrafter"/>
</dbReference>
<dbReference type="EMBL" id="JAGHQM010001038">
    <property type="protein sequence ID" value="KAH0556709.1"/>
    <property type="molecule type" value="Genomic_DNA"/>
</dbReference>
<dbReference type="PANTHER" id="PTHR45527:SF16">
    <property type="entry name" value="NONRIBOSOMAL PEPTIDE SYNTHASE ATNA-RELATED"/>
    <property type="match status" value="1"/>
</dbReference>
<dbReference type="SUPFAM" id="SSF56801">
    <property type="entry name" value="Acetyl-CoA synthetase-like"/>
    <property type="match status" value="1"/>
</dbReference>
<keyword evidence="3" id="KW-0436">Ligase</keyword>
<evidence type="ECO:0000256" key="2">
    <source>
        <dbReference type="ARBA" id="ARBA00022553"/>
    </source>
</evidence>
<dbReference type="GO" id="GO:0043041">
    <property type="term" value="P:amino acid activation for nonribosomal peptide biosynthetic process"/>
    <property type="evidence" value="ECO:0007669"/>
    <property type="project" value="TreeGrafter"/>
</dbReference>
<dbReference type="GO" id="GO:0044550">
    <property type="term" value="P:secondary metabolite biosynthetic process"/>
    <property type="evidence" value="ECO:0007669"/>
    <property type="project" value="TreeGrafter"/>
</dbReference>
<dbReference type="Gene3D" id="3.40.50.12780">
    <property type="entry name" value="N-terminal domain of ligase-like"/>
    <property type="match status" value="1"/>
</dbReference>
<evidence type="ECO:0000256" key="1">
    <source>
        <dbReference type="ARBA" id="ARBA00022450"/>
    </source>
</evidence>
<evidence type="ECO:0000313" key="4">
    <source>
        <dbReference type="EMBL" id="KAH0556709.1"/>
    </source>
</evidence>
<dbReference type="PANTHER" id="PTHR45527">
    <property type="entry name" value="NONRIBOSOMAL PEPTIDE SYNTHETASE"/>
    <property type="match status" value="1"/>
</dbReference>
<name>A0A9P8L947_9PEZI</name>